<dbReference type="PRINTS" id="PR00411">
    <property type="entry name" value="PNDRDTASEI"/>
</dbReference>
<organism evidence="9 10">
    <name type="scientific">Streptomyces violaceusniger</name>
    <dbReference type="NCBI Taxonomy" id="68280"/>
    <lineage>
        <taxon>Bacteria</taxon>
        <taxon>Bacillati</taxon>
        <taxon>Actinomycetota</taxon>
        <taxon>Actinomycetes</taxon>
        <taxon>Kitasatosporales</taxon>
        <taxon>Streptomycetaceae</taxon>
        <taxon>Streptomyces</taxon>
        <taxon>Streptomyces violaceusniger group</taxon>
    </lineage>
</organism>
<sequence>MEEFDAVVIGAGFAGLYQLYRLRQLGFATRGFEAGGSVGGTWYWNRYPGARCDVESMDYSYSFSEELEQEWEWSERYPAQPEILRYLDHVADRFDLRPLIRFDTRVTSAVYDDRTHRWTVATDHGDTVSARFVIAATGCLSAWQVPEFEGLESFRGATYHTGNWPKEGVDFTGLRVGVIGTGSSGIQAIPRIAEQAAALHVFQRTPNYSVPARNHPLTPSTSGPARPPTASTGRGPNTRVAGTPPSRPLSPRWRWATRSGGASTSDGGGSAGRR</sequence>
<evidence type="ECO:0000256" key="6">
    <source>
        <dbReference type="ARBA" id="ARBA00023002"/>
    </source>
</evidence>
<feature type="region of interest" description="Disordered" evidence="8">
    <location>
        <begin position="208"/>
        <end position="274"/>
    </location>
</feature>
<proteinExistence type="inferred from homology"/>
<dbReference type="Proteomes" id="UP000301309">
    <property type="component" value="Unassembled WGS sequence"/>
</dbReference>
<evidence type="ECO:0008006" key="11">
    <source>
        <dbReference type="Google" id="ProtNLM"/>
    </source>
</evidence>
<dbReference type="EMBL" id="BJHW01000002">
    <property type="protein sequence ID" value="GDY58952.1"/>
    <property type="molecule type" value="Genomic_DNA"/>
</dbReference>
<keyword evidence="4" id="KW-0274">FAD</keyword>
<reference evidence="9 10" key="1">
    <citation type="journal article" date="2020" name="Int. J. Syst. Evol. Microbiol.">
        <title>Reclassification of Streptomyces castelarensis and Streptomyces sporoclivatus as later heterotypic synonyms of Streptomyces antimycoticus.</title>
        <authorList>
            <person name="Komaki H."/>
            <person name="Tamura T."/>
        </authorList>
    </citation>
    <scope>NUCLEOTIDE SEQUENCE [LARGE SCALE GENOMIC DNA]</scope>
    <source>
        <strain evidence="9 10">NBRC 13459</strain>
    </source>
</reference>
<name>A0A4D4LCG7_STRVO</name>
<feature type="compositionally biased region" description="Low complexity" evidence="8">
    <location>
        <begin position="249"/>
        <end position="265"/>
    </location>
</feature>
<keyword evidence="6" id="KW-0560">Oxidoreductase</keyword>
<keyword evidence="7" id="KW-0503">Monooxygenase</keyword>
<evidence type="ECO:0000256" key="8">
    <source>
        <dbReference type="SAM" id="MobiDB-lite"/>
    </source>
</evidence>
<dbReference type="InterPro" id="IPR036188">
    <property type="entry name" value="FAD/NAD-bd_sf"/>
</dbReference>
<evidence type="ECO:0000256" key="3">
    <source>
        <dbReference type="ARBA" id="ARBA00022630"/>
    </source>
</evidence>
<evidence type="ECO:0000256" key="5">
    <source>
        <dbReference type="ARBA" id="ARBA00022857"/>
    </source>
</evidence>
<comment type="cofactor">
    <cofactor evidence="1">
        <name>FAD</name>
        <dbReference type="ChEBI" id="CHEBI:57692"/>
    </cofactor>
</comment>
<feature type="compositionally biased region" description="Polar residues" evidence="8">
    <location>
        <begin position="217"/>
        <end position="235"/>
    </location>
</feature>
<evidence type="ECO:0000256" key="4">
    <source>
        <dbReference type="ARBA" id="ARBA00022827"/>
    </source>
</evidence>
<dbReference type="PANTHER" id="PTHR43098:SF3">
    <property type="entry name" value="L-ORNITHINE N(5)-MONOOXYGENASE-RELATED"/>
    <property type="match status" value="1"/>
</dbReference>
<evidence type="ECO:0000256" key="7">
    <source>
        <dbReference type="ARBA" id="ARBA00023033"/>
    </source>
</evidence>
<keyword evidence="3" id="KW-0285">Flavoprotein</keyword>
<dbReference type="InterPro" id="IPR050775">
    <property type="entry name" value="FAD-binding_Monooxygenases"/>
</dbReference>
<comment type="similarity">
    <text evidence="2">Belongs to the FAD-binding monooxygenase family.</text>
</comment>
<protein>
    <recommendedName>
        <fullName evidence="11">FAD/NAD(P)-binding domain-containing protein</fullName>
    </recommendedName>
</protein>
<dbReference type="PANTHER" id="PTHR43098">
    <property type="entry name" value="L-ORNITHINE N(5)-MONOOXYGENASE-RELATED"/>
    <property type="match status" value="1"/>
</dbReference>
<gene>
    <name evidence="9" type="ORF">SVIO_095750</name>
</gene>
<evidence type="ECO:0000313" key="10">
    <source>
        <dbReference type="Proteomes" id="UP000301309"/>
    </source>
</evidence>
<dbReference type="Gene3D" id="3.50.50.60">
    <property type="entry name" value="FAD/NAD(P)-binding domain"/>
    <property type="match status" value="1"/>
</dbReference>
<keyword evidence="10" id="KW-1185">Reference proteome</keyword>
<dbReference type="SUPFAM" id="SSF51905">
    <property type="entry name" value="FAD/NAD(P)-binding domain"/>
    <property type="match status" value="1"/>
</dbReference>
<evidence type="ECO:0000256" key="2">
    <source>
        <dbReference type="ARBA" id="ARBA00010139"/>
    </source>
</evidence>
<dbReference type="GO" id="GO:0016709">
    <property type="term" value="F:oxidoreductase activity, acting on paired donors, with incorporation or reduction of molecular oxygen, NAD(P)H as one donor, and incorporation of one atom of oxygen"/>
    <property type="evidence" value="ECO:0007669"/>
    <property type="project" value="UniProtKB-ARBA"/>
</dbReference>
<dbReference type="AlphaFoldDB" id="A0A4D4LCG7"/>
<accession>A0A4D4LCG7</accession>
<evidence type="ECO:0000313" key="9">
    <source>
        <dbReference type="EMBL" id="GDY58952.1"/>
    </source>
</evidence>
<comment type="caution">
    <text evidence="9">The sequence shown here is derived from an EMBL/GenBank/DDBJ whole genome shotgun (WGS) entry which is preliminary data.</text>
</comment>
<dbReference type="Pfam" id="PF13738">
    <property type="entry name" value="Pyr_redox_3"/>
    <property type="match status" value="1"/>
</dbReference>
<keyword evidence="5" id="KW-0521">NADP</keyword>
<evidence type="ECO:0000256" key="1">
    <source>
        <dbReference type="ARBA" id="ARBA00001974"/>
    </source>
</evidence>